<evidence type="ECO:0000256" key="12">
    <source>
        <dbReference type="SAM" id="Phobius"/>
    </source>
</evidence>
<evidence type="ECO:0000256" key="2">
    <source>
        <dbReference type="ARBA" id="ARBA00008622"/>
    </source>
</evidence>
<dbReference type="PANTHER" id="PTHR30485:SF0">
    <property type="entry name" value="NI_FE-HYDROGENASE 1 B-TYPE CYTOCHROME SUBUNIT-RELATED"/>
    <property type="match status" value="1"/>
</dbReference>
<keyword evidence="5" id="KW-0349">Heme</keyword>
<reference evidence="15" key="1">
    <citation type="submission" date="2017-02" db="EMBL/GenBank/DDBJ databases">
        <authorList>
            <person name="Varghese N."/>
            <person name="Submissions S."/>
        </authorList>
    </citation>
    <scope>NUCLEOTIDE SEQUENCE [LARGE SCALE GENOMIC DNA]</scope>
    <source>
        <strain evidence="15">DSM 16521</strain>
    </source>
</reference>
<evidence type="ECO:0000256" key="10">
    <source>
        <dbReference type="ARBA" id="ARBA00023004"/>
    </source>
</evidence>
<evidence type="ECO:0000256" key="3">
    <source>
        <dbReference type="ARBA" id="ARBA00022448"/>
    </source>
</evidence>
<feature type="transmembrane region" description="Helical" evidence="12">
    <location>
        <begin position="123"/>
        <end position="143"/>
    </location>
</feature>
<evidence type="ECO:0000313" key="15">
    <source>
        <dbReference type="Proteomes" id="UP000189933"/>
    </source>
</evidence>
<dbReference type="InterPro" id="IPR011577">
    <property type="entry name" value="Cyt_b561_bac/Ni-Hgenase"/>
</dbReference>
<dbReference type="RefSeq" id="WP_078664790.1">
    <property type="nucleotide sequence ID" value="NZ_FUXM01000005.1"/>
</dbReference>
<keyword evidence="8" id="KW-0249">Electron transport</keyword>
<evidence type="ECO:0000313" key="14">
    <source>
        <dbReference type="EMBL" id="SJZ69603.1"/>
    </source>
</evidence>
<feature type="transmembrane region" description="Helical" evidence="12">
    <location>
        <begin position="57"/>
        <end position="78"/>
    </location>
</feature>
<dbReference type="GO" id="GO:0005506">
    <property type="term" value="F:iron ion binding"/>
    <property type="evidence" value="ECO:0007669"/>
    <property type="project" value="InterPro"/>
</dbReference>
<evidence type="ECO:0000256" key="4">
    <source>
        <dbReference type="ARBA" id="ARBA00022475"/>
    </source>
</evidence>
<evidence type="ECO:0000256" key="6">
    <source>
        <dbReference type="ARBA" id="ARBA00022692"/>
    </source>
</evidence>
<dbReference type="InterPro" id="IPR051542">
    <property type="entry name" value="Hydrogenase_cytochrome"/>
</dbReference>
<evidence type="ECO:0000256" key="7">
    <source>
        <dbReference type="ARBA" id="ARBA00022723"/>
    </source>
</evidence>
<dbReference type="Proteomes" id="UP000189933">
    <property type="component" value="Unassembled WGS sequence"/>
</dbReference>
<comment type="similarity">
    <text evidence="2">Belongs to the HupC/HyaC/HydC family.</text>
</comment>
<feature type="transmembrane region" description="Helical" evidence="12">
    <location>
        <begin position="177"/>
        <end position="194"/>
    </location>
</feature>
<proteinExistence type="inferred from homology"/>
<dbReference type="NCBIfam" id="TIGR02125">
    <property type="entry name" value="CytB-hydogenase"/>
    <property type="match status" value="1"/>
</dbReference>
<keyword evidence="7" id="KW-0479">Metal-binding</keyword>
<dbReference type="GO" id="GO:0022904">
    <property type="term" value="P:respiratory electron transport chain"/>
    <property type="evidence" value="ECO:0007669"/>
    <property type="project" value="InterPro"/>
</dbReference>
<dbReference type="GO" id="GO:0009055">
    <property type="term" value="F:electron transfer activity"/>
    <property type="evidence" value="ECO:0007669"/>
    <property type="project" value="InterPro"/>
</dbReference>
<dbReference type="Pfam" id="PF01292">
    <property type="entry name" value="Ni_hydr_CYTB"/>
    <property type="match status" value="1"/>
</dbReference>
<keyword evidence="4" id="KW-1003">Cell membrane</keyword>
<dbReference type="InterPro" id="IPR016174">
    <property type="entry name" value="Di-haem_cyt_TM"/>
</dbReference>
<protein>
    <submittedName>
        <fullName evidence="14">Ni/Fe-hydrogenase 1 B-type cytochrome subunit</fullName>
    </submittedName>
</protein>
<dbReference type="Gene3D" id="1.20.950.20">
    <property type="entry name" value="Transmembrane di-heme cytochromes, Chain C"/>
    <property type="match status" value="1"/>
</dbReference>
<keyword evidence="6 12" id="KW-0812">Transmembrane</keyword>
<dbReference type="GO" id="GO:0020037">
    <property type="term" value="F:heme binding"/>
    <property type="evidence" value="ECO:0007669"/>
    <property type="project" value="TreeGrafter"/>
</dbReference>
<organism evidence="14 15">
    <name type="scientific">Carboxydocella sporoproducens DSM 16521</name>
    <dbReference type="NCBI Taxonomy" id="1121270"/>
    <lineage>
        <taxon>Bacteria</taxon>
        <taxon>Bacillati</taxon>
        <taxon>Bacillota</taxon>
        <taxon>Clostridia</taxon>
        <taxon>Eubacteriales</taxon>
        <taxon>Clostridiales Family XVI. Incertae Sedis</taxon>
        <taxon>Carboxydocella</taxon>
    </lineage>
</organism>
<feature type="transmembrane region" description="Helical" evidence="12">
    <location>
        <begin position="15"/>
        <end position="36"/>
    </location>
</feature>
<feature type="domain" description="Cytochrome b561 bacterial/Ni-hydrogenase" evidence="13">
    <location>
        <begin position="8"/>
        <end position="211"/>
    </location>
</feature>
<dbReference type="GO" id="GO:0005886">
    <property type="term" value="C:plasma membrane"/>
    <property type="evidence" value="ECO:0007669"/>
    <property type="project" value="UniProtKB-SubCell"/>
</dbReference>
<keyword evidence="15" id="KW-1185">Reference proteome</keyword>
<keyword evidence="9 12" id="KW-1133">Transmembrane helix</keyword>
<dbReference type="PROSITE" id="PS00883">
    <property type="entry name" value="NI_HGENASE_CYTB_2"/>
    <property type="match status" value="1"/>
</dbReference>
<comment type="subcellular location">
    <subcellularLocation>
        <location evidence="1">Cell membrane</location>
        <topology evidence="1">Multi-pass membrane protein</topology>
    </subcellularLocation>
</comment>
<dbReference type="SUPFAM" id="SSF81342">
    <property type="entry name" value="Transmembrane di-heme cytochromes"/>
    <property type="match status" value="1"/>
</dbReference>
<keyword evidence="3" id="KW-0813">Transport</keyword>
<dbReference type="AlphaFoldDB" id="A0A1T4MRM3"/>
<evidence type="ECO:0000256" key="9">
    <source>
        <dbReference type="ARBA" id="ARBA00022989"/>
    </source>
</evidence>
<dbReference type="OrthoDB" id="197262at2"/>
<sequence length="224" mass="26618">MLRKAIYVWEWPVRFYHWLNVFLIITLFLTGLYIGFPKYRPAGTEAYSFFLMGKARYWHGWAAWLFIANFLFRFYWAFVGNEYARFRPWRKGFFADGLETLKYYLFLKKEHTVHTGHNVLAQLTYFFIIWINSAFMIASGLALQGEIHPGGWQERWFGWLIPFFGGNSLVLRSYHHLAAWLFAAFVVLHLYTVIRQDILDDDGTVSSIFSGYKYVPVREDRENG</sequence>
<keyword evidence="10" id="KW-0408">Iron</keyword>
<evidence type="ECO:0000256" key="1">
    <source>
        <dbReference type="ARBA" id="ARBA00004651"/>
    </source>
</evidence>
<name>A0A1T4MRM3_9FIRM</name>
<feature type="transmembrane region" description="Helical" evidence="12">
    <location>
        <begin position="155"/>
        <end position="171"/>
    </location>
</feature>
<accession>A0A1T4MRM3</accession>
<dbReference type="PRINTS" id="PR00161">
    <property type="entry name" value="NIHGNASECYTB"/>
</dbReference>
<evidence type="ECO:0000256" key="5">
    <source>
        <dbReference type="ARBA" id="ARBA00022617"/>
    </source>
</evidence>
<evidence type="ECO:0000256" key="11">
    <source>
        <dbReference type="ARBA" id="ARBA00023136"/>
    </source>
</evidence>
<dbReference type="InterPro" id="IPR000516">
    <property type="entry name" value="Ni-dep_Hydgase_cyt-B"/>
</dbReference>
<gene>
    <name evidence="14" type="ORF">SAMN02745885_00680</name>
</gene>
<keyword evidence="11 12" id="KW-0472">Membrane</keyword>
<evidence type="ECO:0000259" key="13">
    <source>
        <dbReference type="Pfam" id="PF01292"/>
    </source>
</evidence>
<dbReference type="EMBL" id="FUXM01000005">
    <property type="protein sequence ID" value="SJZ69603.1"/>
    <property type="molecule type" value="Genomic_DNA"/>
</dbReference>
<dbReference type="PANTHER" id="PTHR30485">
    <property type="entry name" value="NI/FE-HYDROGENASE 1 B-TYPE CYTOCHROME SUBUNIT"/>
    <property type="match status" value="1"/>
</dbReference>
<evidence type="ECO:0000256" key="8">
    <source>
        <dbReference type="ARBA" id="ARBA00022982"/>
    </source>
</evidence>